<gene>
    <name evidence="2" type="ORF">J2I46_24855</name>
</gene>
<feature type="compositionally biased region" description="Basic and acidic residues" evidence="1">
    <location>
        <begin position="103"/>
        <end position="112"/>
    </location>
</feature>
<feature type="region of interest" description="Disordered" evidence="1">
    <location>
        <begin position="1"/>
        <end position="155"/>
    </location>
</feature>
<dbReference type="EMBL" id="JAFMYW010000009">
    <property type="protein sequence ID" value="MBO0951837.1"/>
    <property type="molecule type" value="Genomic_DNA"/>
</dbReference>
<protein>
    <submittedName>
        <fullName evidence="2">Uncharacterized protein</fullName>
    </submittedName>
</protein>
<reference evidence="2 3" key="1">
    <citation type="submission" date="2021-03" db="EMBL/GenBank/DDBJ databases">
        <title>Fibrella sp. HMF5405 genome sequencing and assembly.</title>
        <authorList>
            <person name="Kang H."/>
            <person name="Kim H."/>
            <person name="Bae S."/>
            <person name="Joh K."/>
        </authorList>
    </citation>
    <scope>NUCLEOTIDE SEQUENCE [LARGE SCALE GENOMIC DNA]</scope>
    <source>
        <strain evidence="2 3">HMF5405</strain>
    </source>
</reference>
<sequence length="155" mass="17137">MATKSPFDPDNVDPEYYSKNPNQQEQSDYGHESEGVGTNAYKDSTAGADMDDQNRDYVANTRAETFGDNNPDAPAGESLGTYQEWDIDPNKLNPNHVAPRGMSDGEAKHLESIPDNPSDEALLHRGDATYLEQGDDPTRQYDPHNKGYDDKAGKE</sequence>
<organism evidence="2 3">
    <name type="scientific">Fibrella forsythiae</name>
    <dbReference type="NCBI Taxonomy" id="2817061"/>
    <lineage>
        <taxon>Bacteria</taxon>
        <taxon>Pseudomonadati</taxon>
        <taxon>Bacteroidota</taxon>
        <taxon>Cytophagia</taxon>
        <taxon>Cytophagales</taxon>
        <taxon>Spirosomataceae</taxon>
        <taxon>Fibrella</taxon>
    </lineage>
</organism>
<evidence type="ECO:0000256" key="1">
    <source>
        <dbReference type="SAM" id="MobiDB-lite"/>
    </source>
</evidence>
<evidence type="ECO:0000313" key="2">
    <source>
        <dbReference type="EMBL" id="MBO0951837.1"/>
    </source>
</evidence>
<keyword evidence="3" id="KW-1185">Reference proteome</keyword>
<evidence type="ECO:0000313" key="3">
    <source>
        <dbReference type="Proteomes" id="UP000664628"/>
    </source>
</evidence>
<name>A0ABS3JPC2_9BACT</name>
<dbReference type="Proteomes" id="UP000664628">
    <property type="component" value="Unassembled WGS sequence"/>
</dbReference>
<comment type="caution">
    <text evidence="2">The sequence shown here is derived from an EMBL/GenBank/DDBJ whole genome shotgun (WGS) entry which is preliminary data.</text>
</comment>
<feature type="compositionally biased region" description="Basic and acidic residues" evidence="1">
    <location>
        <begin position="136"/>
        <end position="155"/>
    </location>
</feature>
<accession>A0ABS3JPC2</accession>
<dbReference type="RefSeq" id="WP_207331793.1">
    <property type="nucleotide sequence ID" value="NZ_JAFMYW010000009.1"/>
</dbReference>
<proteinExistence type="predicted"/>